<sequence>MILNSADQIFEALLNGQSVYWCECGSDDWSPLNDRTQINFVDLYTGFLQFKADELPVVPMPIEFNSTHRYFSEYIKTFEGLEIYRVGKTRASYFALRVKSSGTIADYFCNTTIYSIQPDGSLRKMDKSLTPKWILDGLENARVAMRKNKRHQVLESTGFFASEDYKNFKRNNRPAGAR</sequence>
<dbReference type="EMBL" id="DPXL01000140">
    <property type="protein sequence ID" value="HCM31961.1"/>
    <property type="molecule type" value="Genomic_DNA"/>
</dbReference>
<comment type="caution">
    <text evidence="1">The sequence shown here is derived from an EMBL/GenBank/DDBJ whole genome shotgun (WGS) entry which is preliminary data.</text>
</comment>
<proteinExistence type="predicted"/>
<evidence type="ECO:0000313" key="2">
    <source>
        <dbReference type="Proteomes" id="UP000262257"/>
    </source>
</evidence>
<organism evidence="1 2">
    <name type="scientific">Acinetobacter radioresistens</name>
    <dbReference type="NCBI Taxonomy" id="40216"/>
    <lineage>
        <taxon>Bacteria</taxon>
        <taxon>Pseudomonadati</taxon>
        <taxon>Pseudomonadota</taxon>
        <taxon>Gammaproteobacteria</taxon>
        <taxon>Moraxellales</taxon>
        <taxon>Moraxellaceae</taxon>
        <taxon>Acinetobacter</taxon>
    </lineage>
</organism>
<evidence type="ECO:0000313" key="1">
    <source>
        <dbReference type="EMBL" id="HCM31961.1"/>
    </source>
</evidence>
<gene>
    <name evidence="1" type="ORF">DIC32_11055</name>
</gene>
<dbReference type="AlphaFoldDB" id="A0A3D3G6E2"/>
<accession>A0A3D3G6E2</accession>
<dbReference type="Proteomes" id="UP000262257">
    <property type="component" value="Unassembled WGS sequence"/>
</dbReference>
<reference evidence="1 2" key="1">
    <citation type="journal article" date="2018" name="Nat. Biotechnol.">
        <title>A standardized bacterial taxonomy based on genome phylogeny substantially revises the tree of life.</title>
        <authorList>
            <person name="Parks D.H."/>
            <person name="Chuvochina M."/>
            <person name="Waite D.W."/>
            <person name="Rinke C."/>
            <person name="Skarshewski A."/>
            <person name="Chaumeil P.A."/>
            <person name="Hugenholtz P."/>
        </authorList>
    </citation>
    <scope>NUCLEOTIDE SEQUENCE [LARGE SCALE GENOMIC DNA]</scope>
    <source>
        <strain evidence="1">UBA10045</strain>
    </source>
</reference>
<protein>
    <submittedName>
        <fullName evidence="1">Uncharacterized protein</fullName>
    </submittedName>
</protein>
<name>A0A3D3G6E2_ACIRA</name>